<dbReference type="SUPFAM" id="SSF56266">
    <property type="entry name" value="DmpA/ArgJ-like"/>
    <property type="match status" value="1"/>
</dbReference>
<comment type="caution">
    <text evidence="2">The sequence shown here is derived from an EMBL/GenBank/DDBJ whole genome shotgun (WGS) entry which is preliminary data.</text>
</comment>
<dbReference type="Gene3D" id="3.60.70.12">
    <property type="entry name" value="L-amino peptidase D-ALA esterase/amidase"/>
    <property type="match status" value="1"/>
</dbReference>
<accession>A0ABR0JVV9</accession>
<protein>
    <submittedName>
        <fullName evidence="2">Uncharacterized protein</fullName>
    </submittedName>
</protein>
<sequence length="408" mass="43885">MSQPTSSITSRARVRDVLPTLFLGWRAPGNLNSLTDVPGVLVHTQSIHRPAKHNPNRPASVINTGVTTILPRRDWFDNACYSAIFSFNGSGELTGSHWINETGLLNSPIVLTNSLSVGSAYNGIYQYALREYADKETGLADWFLLPVVGETYDGFMNDIGAMVITPEMIVDGIDNASDERVREGNTGGGTGMMTMGFKAGTGSASRLVDALVRGEKKQFVVGCLVQSNFGKARDLRFGSVPLGRLFQKENDTRLMENQEQGLDMAERKKDGSIIVVLATDAPLHPTQLGRLVKRATVGVARTGGWGSNSSGDVFIAFSTASKVPREPLLPKDITRNQALFTATVEQNVDVVQDTTINGLFEAAAETVEESILNALCMAESMEGPKGVTVDAIDLERLKKAVAQYGGGG</sequence>
<reference evidence="2 3" key="1">
    <citation type="submission" date="2023-08" db="EMBL/GenBank/DDBJ databases">
        <title>Black Yeasts Isolated from many extreme environments.</title>
        <authorList>
            <person name="Coleine C."/>
            <person name="Stajich J.E."/>
            <person name="Selbmann L."/>
        </authorList>
    </citation>
    <scope>NUCLEOTIDE SEQUENCE [LARGE SCALE GENOMIC DNA]</scope>
    <source>
        <strain evidence="2 3">CCFEE 5885</strain>
    </source>
</reference>
<gene>
    <name evidence="2" type="ORF">LTR24_009905</name>
</gene>
<dbReference type="Proteomes" id="UP001345013">
    <property type="component" value="Unassembled WGS sequence"/>
</dbReference>
<evidence type="ECO:0000313" key="2">
    <source>
        <dbReference type="EMBL" id="KAK5075757.1"/>
    </source>
</evidence>
<dbReference type="InterPro" id="IPR016117">
    <property type="entry name" value="ArgJ-like_dom_sf"/>
</dbReference>
<name>A0ABR0JVV9_9EURO</name>
<organism evidence="2 3">
    <name type="scientific">Lithohypha guttulata</name>
    <dbReference type="NCBI Taxonomy" id="1690604"/>
    <lineage>
        <taxon>Eukaryota</taxon>
        <taxon>Fungi</taxon>
        <taxon>Dikarya</taxon>
        <taxon>Ascomycota</taxon>
        <taxon>Pezizomycotina</taxon>
        <taxon>Eurotiomycetes</taxon>
        <taxon>Chaetothyriomycetidae</taxon>
        <taxon>Chaetothyriales</taxon>
        <taxon>Trichomeriaceae</taxon>
        <taxon>Lithohypha</taxon>
    </lineage>
</organism>
<dbReference type="PANTHER" id="PTHR36512:SF3">
    <property type="entry name" value="BLR5678 PROTEIN"/>
    <property type="match status" value="1"/>
</dbReference>
<dbReference type="InterPro" id="IPR005321">
    <property type="entry name" value="Peptidase_S58_DmpA"/>
</dbReference>
<proteinExistence type="inferred from homology"/>
<keyword evidence="3" id="KW-1185">Reference proteome</keyword>
<dbReference type="EMBL" id="JAVRRG010000249">
    <property type="protein sequence ID" value="KAK5075757.1"/>
    <property type="molecule type" value="Genomic_DNA"/>
</dbReference>
<dbReference type="PANTHER" id="PTHR36512">
    <property type="entry name" value="D-AMINOPEPTIDASE"/>
    <property type="match status" value="1"/>
</dbReference>
<evidence type="ECO:0000313" key="3">
    <source>
        <dbReference type="Proteomes" id="UP001345013"/>
    </source>
</evidence>
<dbReference type="Pfam" id="PF03576">
    <property type="entry name" value="Peptidase_S58"/>
    <property type="match status" value="1"/>
</dbReference>
<comment type="similarity">
    <text evidence="1">Belongs to the peptidase S58 family.</text>
</comment>
<evidence type="ECO:0000256" key="1">
    <source>
        <dbReference type="ARBA" id="ARBA00007068"/>
    </source>
</evidence>